<keyword evidence="7" id="KW-1133">Transmembrane helix</keyword>
<evidence type="ECO:0000256" key="7">
    <source>
        <dbReference type="SAM" id="Phobius"/>
    </source>
</evidence>
<evidence type="ECO:0000256" key="2">
    <source>
        <dbReference type="ARBA" id="ARBA00022723"/>
    </source>
</evidence>
<dbReference type="GO" id="GO:0005634">
    <property type="term" value="C:nucleus"/>
    <property type="evidence" value="ECO:0007669"/>
    <property type="project" value="UniProtKB-SubCell"/>
</dbReference>
<evidence type="ECO:0000313" key="9">
    <source>
        <dbReference type="EMBL" id="VDL86274.1"/>
    </source>
</evidence>
<dbReference type="GO" id="GO:0008270">
    <property type="term" value="F:zinc ion binding"/>
    <property type="evidence" value="ECO:0007669"/>
    <property type="project" value="UniProtKB-KW"/>
</dbReference>
<feature type="domain" description="C2H2-type" evidence="8">
    <location>
        <begin position="300"/>
        <end position="323"/>
    </location>
</feature>
<dbReference type="PANTHER" id="PTHR24406">
    <property type="entry name" value="TRANSCRIPTIONAL REPRESSOR CTCFL-RELATED"/>
    <property type="match status" value="1"/>
</dbReference>
<keyword evidence="6" id="KW-0539">Nucleus</keyword>
<feature type="domain" description="C2H2-type" evidence="8">
    <location>
        <begin position="153"/>
        <end position="173"/>
    </location>
</feature>
<evidence type="ECO:0000256" key="5">
    <source>
        <dbReference type="ARBA" id="ARBA00022833"/>
    </source>
</evidence>
<evidence type="ECO:0000256" key="1">
    <source>
        <dbReference type="ARBA" id="ARBA00004123"/>
    </source>
</evidence>
<feature type="domain" description="C2H2-type" evidence="8">
    <location>
        <begin position="38"/>
        <end position="61"/>
    </location>
</feature>
<feature type="domain" description="C2H2-type" evidence="8">
    <location>
        <begin position="177"/>
        <end position="198"/>
    </location>
</feature>
<organism evidence="9 10">
    <name type="scientific">Nippostrongylus brasiliensis</name>
    <name type="common">Rat hookworm</name>
    <dbReference type="NCBI Taxonomy" id="27835"/>
    <lineage>
        <taxon>Eukaryota</taxon>
        <taxon>Metazoa</taxon>
        <taxon>Ecdysozoa</taxon>
        <taxon>Nematoda</taxon>
        <taxon>Chromadorea</taxon>
        <taxon>Rhabditida</taxon>
        <taxon>Rhabditina</taxon>
        <taxon>Rhabditomorpha</taxon>
        <taxon>Strongyloidea</taxon>
        <taxon>Heligmosomidae</taxon>
        <taxon>Nippostrongylus</taxon>
    </lineage>
</organism>
<keyword evidence="7" id="KW-0472">Membrane</keyword>
<keyword evidence="10" id="KW-1185">Reference proteome</keyword>
<accession>A0A3P7DHC4</accession>
<evidence type="ECO:0000256" key="3">
    <source>
        <dbReference type="ARBA" id="ARBA00022737"/>
    </source>
</evidence>
<name>A0A3P7DHC4_NIPBR</name>
<evidence type="ECO:0000259" key="8">
    <source>
        <dbReference type="SMART" id="SM00355"/>
    </source>
</evidence>
<dbReference type="Proteomes" id="UP000271162">
    <property type="component" value="Unassembled WGS sequence"/>
</dbReference>
<keyword evidence="2" id="KW-0479">Metal-binding</keyword>
<proteinExistence type="predicted"/>
<sequence>MLEEFNCNGEFQLCLKEFKPTSNFLRHVAKDHLEIPLFQCAMCDWGAADAYEVKAHMVKTHNNADQDPVSNLELNPDHVQERFSECFPSRKMKPGTLERRRESTMLSDETKVTCQECFQEMKTEDRQLCLKEFKPTSNFLRHVAKDHLEIPLFQCAMCDWGAADAYEVKAHMVKTKVTCQECFQEMKTEDRQIHVYRHHLKEPRLYECPLCDFAHHACSSDVRSHIRFSHRENPDAMPRANLLQYSQQIAEWNDRCFPGWINRKLPASVMEDFNRCRLCDEDVRQTSRHIAEAHLMIQLHQCPLCDYGAPESRLVKRHLRNSHDELEMEPIANVVARRADFSALHDKCFPGRPKRLSNITISGINLFDVLKSIKSFQKFVSLKSWTHHAAVKSAIDTLTRERSIPIQADRIFIFILFLFYLHCKVRQMKHMNNIEH</sequence>
<feature type="transmembrane region" description="Helical" evidence="7">
    <location>
        <begin position="404"/>
        <end position="421"/>
    </location>
</feature>
<reference evidence="9 10" key="1">
    <citation type="submission" date="2018-11" db="EMBL/GenBank/DDBJ databases">
        <authorList>
            <consortium name="Pathogen Informatics"/>
        </authorList>
    </citation>
    <scope>NUCLEOTIDE SEQUENCE [LARGE SCALE GENOMIC DNA]</scope>
</reference>
<gene>
    <name evidence="9" type="ORF">NBR_LOCUS21872</name>
</gene>
<dbReference type="STRING" id="27835.A0A3P7DHC4"/>
<feature type="domain" description="C2H2-type" evidence="8">
    <location>
        <begin position="206"/>
        <end position="230"/>
    </location>
</feature>
<dbReference type="Gene3D" id="3.30.160.60">
    <property type="entry name" value="Classic Zinc Finger"/>
    <property type="match status" value="2"/>
</dbReference>
<evidence type="ECO:0000313" key="10">
    <source>
        <dbReference type="Proteomes" id="UP000271162"/>
    </source>
</evidence>
<evidence type="ECO:0000256" key="6">
    <source>
        <dbReference type="ARBA" id="ARBA00023242"/>
    </source>
</evidence>
<keyword evidence="3" id="KW-0677">Repeat</keyword>
<keyword evidence="7" id="KW-0812">Transmembrane</keyword>
<dbReference type="InterPro" id="IPR050888">
    <property type="entry name" value="ZnF_C2H2-type_TF"/>
</dbReference>
<keyword evidence="5" id="KW-0862">Zinc</keyword>
<dbReference type="EMBL" id="UYSL01026996">
    <property type="protein sequence ID" value="VDL86274.1"/>
    <property type="molecule type" value="Genomic_DNA"/>
</dbReference>
<dbReference type="InterPro" id="IPR013087">
    <property type="entry name" value="Znf_C2H2_type"/>
</dbReference>
<evidence type="ECO:0000256" key="4">
    <source>
        <dbReference type="ARBA" id="ARBA00022771"/>
    </source>
</evidence>
<dbReference type="SMART" id="SM00355">
    <property type="entry name" value="ZnF_C2H2"/>
    <property type="match status" value="5"/>
</dbReference>
<dbReference type="AlphaFoldDB" id="A0A3P7DHC4"/>
<keyword evidence="4" id="KW-0863">Zinc-finger</keyword>
<protein>
    <recommendedName>
        <fullName evidence="8">C2H2-type domain-containing protein</fullName>
    </recommendedName>
</protein>
<comment type="subcellular location">
    <subcellularLocation>
        <location evidence="1">Nucleus</location>
    </subcellularLocation>
</comment>